<name>A0A2M8FEN4_9BACT</name>
<keyword evidence="2" id="KW-1133">Transmembrane helix</keyword>
<evidence type="ECO:0000256" key="1">
    <source>
        <dbReference type="ARBA" id="ARBA00005662"/>
    </source>
</evidence>
<proteinExistence type="inferred from homology"/>
<dbReference type="InterPro" id="IPR052169">
    <property type="entry name" value="CW_Biosynth-Accessory"/>
</dbReference>
<dbReference type="AlphaFoldDB" id="A0A2M8FEN4"/>
<evidence type="ECO:0000259" key="3">
    <source>
        <dbReference type="SMART" id="SM00854"/>
    </source>
</evidence>
<comment type="caution">
    <text evidence="4">The sequence shown here is derived from an EMBL/GenBank/DDBJ whole genome shotgun (WGS) entry which is preliminary data.</text>
</comment>
<dbReference type="Gene3D" id="3.60.21.10">
    <property type="match status" value="1"/>
</dbReference>
<dbReference type="InterPro" id="IPR029052">
    <property type="entry name" value="Metallo-depent_PP-like"/>
</dbReference>
<evidence type="ECO:0000313" key="5">
    <source>
        <dbReference type="Proteomes" id="UP000230391"/>
    </source>
</evidence>
<dbReference type="Pfam" id="PF09587">
    <property type="entry name" value="PGA_cap"/>
    <property type="match status" value="1"/>
</dbReference>
<organism evidence="4 5">
    <name type="scientific">Candidatus Kaiserbacteria bacterium CG_4_9_14_0_2_um_filter_41_32</name>
    <dbReference type="NCBI Taxonomy" id="1974601"/>
    <lineage>
        <taxon>Bacteria</taxon>
        <taxon>Candidatus Kaiseribacteriota</taxon>
    </lineage>
</organism>
<dbReference type="Proteomes" id="UP000230391">
    <property type="component" value="Unassembled WGS sequence"/>
</dbReference>
<comment type="similarity">
    <text evidence="1">Belongs to the CapA family.</text>
</comment>
<dbReference type="EMBL" id="PFRD01000079">
    <property type="protein sequence ID" value="PJC56104.1"/>
    <property type="molecule type" value="Genomic_DNA"/>
</dbReference>
<gene>
    <name evidence="4" type="ORF">CO026_02085</name>
</gene>
<dbReference type="InterPro" id="IPR019079">
    <property type="entry name" value="Capsule_synth_CapA"/>
</dbReference>
<keyword evidence="2" id="KW-0812">Transmembrane</keyword>
<protein>
    <recommendedName>
        <fullName evidence="3">Capsule synthesis protein CapA domain-containing protein</fullName>
    </recommendedName>
</protein>
<dbReference type="SMART" id="SM00854">
    <property type="entry name" value="PGA_cap"/>
    <property type="match status" value="1"/>
</dbReference>
<feature type="domain" description="Capsule synthesis protein CapA" evidence="3">
    <location>
        <begin position="72"/>
        <end position="296"/>
    </location>
</feature>
<feature type="transmembrane region" description="Helical" evidence="2">
    <location>
        <begin position="12"/>
        <end position="34"/>
    </location>
</feature>
<evidence type="ECO:0000313" key="4">
    <source>
        <dbReference type="EMBL" id="PJC56104.1"/>
    </source>
</evidence>
<sequence>MKLPSCLKQNKIFGINLPIFISGSFLLFLVTLSINVSENLNSIWLLGQTDLFYQINSTIDKIKLSLPSKPIAIGFWGDVMLARNVELLSDIHGTNYSFTKITNQFLANAYNIINFEGTISNKHSRTLSNMMSFSVTDKLVPELASVNITHASLANNHALDFGPIALKNTTQKLLASNIIAFGNPNEINDDSVVYIDLGSYRLSVLALHTLYSTLLDEDLIKIFKKLNETSDIQFVYIHWGEEYKSAHTEKQFALAQKLIVLGADAIIGHHPHVVEDIGLIDGVPVFYSLGNTIFDQYFSLAVQSGYSVNFFIRQQNLEFTLFPFTSIDNHSQPRPMKKGEQDLFLEELASKSNLSLRENIKQAKLIFPFELASSS</sequence>
<dbReference type="PANTHER" id="PTHR33393">
    <property type="entry name" value="POLYGLUTAMINE SYNTHESIS ACCESSORY PROTEIN RV0574C-RELATED"/>
    <property type="match status" value="1"/>
</dbReference>
<accession>A0A2M8FEN4</accession>
<keyword evidence="2" id="KW-0472">Membrane</keyword>
<dbReference type="PANTHER" id="PTHR33393:SF13">
    <property type="entry name" value="PGA BIOSYNTHESIS PROTEIN CAPA"/>
    <property type="match status" value="1"/>
</dbReference>
<evidence type="ECO:0000256" key="2">
    <source>
        <dbReference type="SAM" id="Phobius"/>
    </source>
</evidence>
<reference evidence="5" key="1">
    <citation type="submission" date="2017-09" db="EMBL/GenBank/DDBJ databases">
        <title>Depth-based differentiation of microbial function through sediment-hosted aquifers and enrichment of novel symbionts in the deep terrestrial subsurface.</title>
        <authorList>
            <person name="Probst A.J."/>
            <person name="Ladd B."/>
            <person name="Jarett J.K."/>
            <person name="Geller-Mcgrath D.E."/>
            <person name="Sieber C.M.K."/>
            <person name="Emerson J.B."/>
            <person name="Anantharaman K."/>
            <person name="Thomas B.C."/>
            <person name="Malmstrom R."/>
            <person name="Stieglmeier M."/>
            <person name="Klingl A."/>
            <person name="Woyke T."/>
            <person name="Ryan C.M."/>
            <person name="Banfield J.F."/>
        </authorList>
    </citation>
    <scope>NUCLEOTIDE SEQUENCE [LARGE SCALE GENOMIC DNA]</scope>
</reference>
<dbReference type="SUPFAM" id="SSF56300">
    <property type="entry name" value="Metallo-dependent phosphatases"/>
    <property type="match status" value="1"/>
</dbReference>